<comment type="caution">
    <text evidence="1">The sequence shown here is derived from an EMBL/GenBank/DDBJ whole genome shotgun (WGS) entry which is preliminary data.</text>
</comment>
<dbReference type="AlphaFoldDB" id="A0A1Y2D2V6"/>
<name>A0A1Y2D2V6_9FUNG</name>
<sequence length="97" mass="11348">MNATTEHTDASTFYSFRPQVLYASNMLRTSTPRWNRMFESFGGGELQHDRNSDLREYNSIDVLLMRLSKELFIVKANNMERVIGTECLKLRRKGNQL</sequence>
<dbReference type="EMBL" id="MCGO01000001">
    <property type="protein sequence ID" value="ORY53631.1"/>
    <property type="molecule type" value="Genomic_DNA"/>
</dbReference>
<organism evidence="1 2">
    <name type="scientific">Rhizoclosmatium globosum</name>
    <dbReference type="NCBI Taxonomy" id="329046"/>
    <lineage>
        <taxon>Eukaryota</taxon>
        <taxon>Fungi</taxon>
        <taxon>Fungi incertae sedis</taxon>
        <taxon>Chytridiomycota</taxon>
        <taxon>Chytridiomycota incertae sedis</taxon>
        <taxon>Chytridiomycetes</taxon>
        <taxon>Chytridiales</taxon>
        <taxon>Chytriomycetaceae</taxon>
        <taxon>Rhizoclosmatium</taxon>
    </lineage>
</organism>
<evidence type="ECO:0000313" key="2">
    <source>
        <dbReference type="Proteomes" id="UP000193642"/>
    </source>
</evidence>
<keyword evidence="2" id="KW-1185">Reference proteome</keyword>
<evidence type="ECO:0000313" key="1">
    <source>
        <dbReference type="EMBL" id="ORY53631.1"/>
    </source>
</evidence>
<dbReference type="Proteomes" id="UP000193642">
    <property type="component" value="Unassembled WGS sequence"/>
</dbReference>
<reference evidence="1 2" key="1">
    <citation type="submission" date="2016-07" db="EMBL/GenBank/DDBJ databases">
        <title>Pervasive Adenine N6-methylation of Active Genes in Fungi.</title>
        <authorList>
            <consortium name="DOE Joint Genome Institute"/>
            <person name="Mondo S.J."/>
            <person name="Dannebaum R.O."/>
            <person name="Kuo R.C."/>
            <person name="Labutti K."/>
            <person name="Haridas S."/>
            <person name="Kuo A."/>
            <person name="Salamov A."/>
            <person name="Ahrendt S.R."/>
            <person name="Lipzen A."/>
            <person name="Sullivan W."/>
            <person name="Andreopoulos W.B."/>
            <person name="Clum A."/>
            <person name="Lindquist E."/>
            <person name="Daum C."/>
            <person name="Ramamoorthy G.K."/>
            <person name="Gryganskyi A."/>
            <person name="Culley D."/>
            <person name="Magnuson J.K."/>
            <person name="James T.Y."/>
            <person name="O'Malley M.A."/>
            <person name="Stajich J.E."/>
            <person name="Spatafora J.W."/>
            <person name="Visel A."/>
            <person name="Grigoriev I.V."/>
        </authorList>
    </citation>
    <scope>NUCLEOTIDE SEQUENCE [LARGE SCALE GENOMIC DNA]</scope>
    <source>
        <strain evidence="1 2">JEL800</strain>
    </source>
</reference>
<protein>
    <submittedName>
        <fullName evidence="1">Uncharacterized protein</fullName>
    </submittedName>
</protein>
<proteinExistence type="predicted"/>
<gene>
    <name evidence="1" type="ORF">BCR33DRAFT_711018</name>
</gene>
<feature type="non-terminal residue" evidence="1">
    <location>
        <position position="97"/>
    </location>
</feature>
<accession>A0A1Y2D2V6</accession>